<feature type="compositionally biased region" description="Acidic residues" evidence="1">
    <location>
        <begin position="63"/>
        <end position="76"/>
    </location>
</feature>
<comment type="caution">
    <text evidence="2">The sequence shown here is derived from an EMBL/GenBank/DDBJ whole genome shotgun (WGS) entry which is preliminary data.</text>
</comment>
<feature type="compositionally biased region" description="Basic and acidic residues" evidence="1">
    <location>
        <begin position="110"/>
        <end position="123"/>
    </location>
</feature>
<organism evidence="2 3">
    <name type="scientific">Ceratopteris richardii</name>
    <name type="common">Triangle waterfern</name>
    <dbReference type="NCBI Taxonomy" id="49495"/>
    <lineage>
        <taxon>Eukaryota</taxon>
        <taxon>Viridiplantae</taxon>
        <taxon>Streptophyta</taxon>
        <taxon>Embryophyta</taxon>
        <taxon>Tracheophyta</taxon>
        <taxon>Polypodiopsida</taxon>
        <taxon>Polypodiidae</taxon>
        <taxon>Polypodiales</taxon>
        <taxon>Pteridineae</taxon>
        <taxon>Pteridaceae</taxon>
        <taxon>Parkerioideae</taxon>
        <taxon>Ceratopteris</taxon>
    </lineage>
</organism>
<protein>
    <submittedName>
        <fullName evidence="2">Uncharacterized protein</fullName>
    </submittedName>
</protein>
<name>A0A8T2V0J6_CERRI</name>
<accession>A0A8T2V0J6</accession>
<gene>
    <name evidence="2" type="ORF">KP509_04G055500</name>
</gene>
<evidence type="ECO:0000313" key="2">
    <source>
        <dbReference type="EMBL" id="KAH7439315.1"/>
    </source>
</evidence>
<evidence type="ECO:0000313" key="3">
    <source>
        <dbReference type="Proteomes" id="UP000825935"/>
    </source>
</evidence>
<dbReference type="Proteomes" id="UP000825935">
    <property type="component" value="Chromosome 4"/>
</dbReference>
<feature type="region of interest" description="Disordered" evidence="1">
    <location>
        <begin position="1"/>
        <end position="155"/>
    </location>
</feature>
<evidence type="ECO:0000256" key="1">
    <source>
        <dbReference type="SAM" id="MobiDB-lite"/>
    </source>
</evidence>
<proteinExistence type="predicted"/>
<dbReference type="EMBL" id="CM035409">
    <property type="protein sequence ID" value="KAH7439315.1"/>
    <property type="molecule type" value="Genomic_DNA"/>
</dbReference>
<reference evidence="2" key="1">
    <citation type="submission" date="2021-08" db="EMBL/GenBank/DDBJ databases">
        <title>WGS assembly of Ceratopteris richardii.</title>
        <authorList>
            <person name="Marchant D.B."/>
            <person name="Chen G."/>
            <person name="Jenkins J."/>
            <person name="Shu S."/>
            <person name="Leebens-Mack J."/>
            <person name="Grimwood J."/>
            <person name="Schmutz J."/>
            <person name="Soltis P."/>
            <person name="Soltis D."/>
            <person name="Chen Z.-H."/>
        </authorList>
    </citation>
    <scope>NUCLEOTIDE SEQUENCE</scope>
    <source>
        <strain evidence="2">Whitten #5841</strain>
        <tissue evidence="2">Leaf</tissue>
    </source>
</reference>
<dbReference type="AlphaFoldDB" id="A0A8T2V0J6"/>
<keyword evidence="3" id="KW-1185">Reference proteome</keyword>
<sequence>MDEEAPSGGSNTSKKSKGGNSEVGVPGNGSLALISKILENAMQDASTDPGKETAHKRRGAAGEQEEEGKDDEEEGKESDMEEKGNDDELLQGEQGQRTVRGRSIAAEALDVGREEDDRMSQERGDEEVKEEKSESFGVGATTVHGPSADKDASECSPSLSTVEEYVTSSLTLSISYIRLYSVICSSYMSECG</sequence>